<evidence type="ECO:0000256" key="1">
    <source>
        <dbReference type="SAM" id="MobiDB-lite"/>
    </source>
</evidence>
<feature type="compositionally biased region" description="Basic and acidic residues" evidence="1">
    <location>
        <begin position="138"/>
        <end position="156"/>
    </location>
</feature>
<feature type="compositionally biased region" description="Basic and acidic residues" evidence="1">
    <location>
        <begin position="241"/>
        <end position="252"/>
    </location>
</feature>
<comment type="caution">
    <text evidence="3">The sequence shown here is derived from an EMBL/GenBank/DDBJ whole genome shotgun (WGS) entry which is preliminary data.</text>
</comment>
<name>A0A6M1S0R2_9HYPH</name>
<evidence type="ECO:0000313" key="3">
    <source>
        <dbReference type="EMBL" id="NGO64705.1"/>
    </source>
</evidence>
<protein>
    <recommendedName>
        <fullName evidence="5">Biotin transporter BioY</fullName>
    </recommendedName>
</protein>
<evidence type="ECO:0008006" key="5">
    <source>
        <dbReference type="Google" id="ProtNLM"/>
    </source>
</evidence>
<proteinExistence type="predicted"/>
<accession>A0A6M1S0R2</accession>
<gene>
    <name evidence="3" type="ORF">G6N76_13625</name>
</gene>
<keyword evidence="2" id="KW-0472">Membrane</keyword>
<dbReference type="Proteomes" id="UP000477849">
    <property type="component" value="Unassembled WGS sequence"/>
</dbReference>
<feature type="region of interest" description="Disordered" evidence="1">
    <location>
        <begin position="224"/>
        <end position="254"/>
    </location>
</feature>
<feature type="compositionally biased region" description="Low complexity" evidence="1">
    <location>
        <begin position="91"/>
        <end position="104"/>
    </location>
</feature>
<dbReference type="RefSeq" id="WP_163903219.1">
    <property type="nucleotide sequence ID" value="NZ_CP048427.1"/>
</dbReference>
<dbReference type="EMBL" id="JAAKZH010000004">
    <property type="protein sequence ID" value="NGO64705.1"/>
    <property type="molecule type" value="Genomic_DNA"/>
</dbReference>
<reference evidence="3 4" key="1">
    <citation type="submission" date="2020-02" db="EMBL/GenBank/DDBJ databases">
        <title>Genome sequence of the type strain CCBAU10050 of Rhizobium daejeonense.</title>
        <authorList>
            <person name="Gao J."/>
            <person name="Sun J."/>
        </authorList>
    </citation>
    <scope>NUCLEOTIDE SEQUENCE [LARGE SCALE GENOMIC DNA]</scope>
    <source>
        <strain evidence="3 4">CCBAU10050</strain>
    </source>
</reference>
<keyword evidence="2" id="KW-1133">Transmembrane helix</keyword>
<keyword evidence="4" id="KW-1185">Reference proteome</keyword>
<evidence type="ECO:0000313" key="4">
    <source>
        <dbReference type="Proteomes" id="UP000477849"/>
    </source>
</evidence>
<organism evidence="3 4">
    <name type="scientific">Rhizobium daejeonense</name>
    <dbReference type="NCBI Taxonomy" id="240521"/>
    <lineage>
        <taxon>Bacteria</taxon>
        <taxon>Pseudomonadati</taxon>
        <taxon>Pseudomonadota</taxon>
        <taxon>Alphaproteobacteria</taxon>
        <taxon>Hyphomicrobiales</taxon>
        <taxon>Rhizobiaceae</taxon>
        <taxon>Rhizobium/Agrobacterium group</taxon>
        <taxon>Rhizobium</taxon>
    </lineage>
</organism>
<feature type="region of interest" description="Disordered" evidence="1">
    <location>
        <begin position="86"/>
        <end position="156"/>
    </location>
</feature>
<keyword evidence="2" id="KW-0812">Transmembrane</keyword>
<evidence type="ECO:0000256" key="2">
    <source>
        <dbReference type="SAM" id="Phobius"/>
    </source>
</evidence>
<dbReference type="AlphaFoldDB" id="A0A6M1S0R2"/>
<feature type="transmembrane region" description="Helical" evidence="2">
    <location>
        <begin position="190"/>
        <end position="212"/>
    </location>
</feature>
<sequence>MNGLETAIRNALERSDRTNAETRARIYQSARQALESGLRKQNVNDPETVAYQRHRLETVIHAIELEERARVDVQVVPPVPAPSGPVPPVAAPVQASPAPASPASRGGMREEPSFAEPPAAVRHTEERRVAEPSFDVEAPSREADPWLDDPSDRIEPEPEIRAGEASERDHGLNLDVRPEAVVRRRARRGFYSRLFISLTLLAFLGMGVWWVYTSGVLLTAAERDTSVPNPPPHAEAEDFDEPQRTQEPKALDARSGFSDDWIEIFDPKQISAIRPRSNALVDVVNASDGTAVRVVSRSGDADGSVEITVPPEVLREMAGRTSTIALTLQSADDKQVQLSVSCDFDRMGDCARHRFTANPEKTDALFRVSFERAMAPGTPGRLVLNGDLAGTGRGINLYSVRVLPGE</sequence>